<proteinExistence type="predicted"/>
<accession>A0A085N5B5</accession>
<dbReference type="AlphaFoldDB" id="A0A085N5B5"/>
<sequence>MRKEWSNWMMNDEKSYTAGAAMRAPSLEVLCQFVIKAWNKAKAETVTRSFMRCSISNPLDGTEDDVLWEIGEEEDQRYESSSDSDSCDEQVNEDGVFPTRTSEDESYQEAVGIHKSYHC</sequence>
<reference evidence="2" key="1">
    <citation type="journal article" date="2014" name="Nat. Genet.">
        <title>Genome and transcriptome of the porcine whipworm Trichuris suis.</title>
        <authorList>
            <person name="Jex A.R."/>
            <person name="Nejsum P."/>
            <person name="Schwarz E.M."/>
            <person name="Hu L."/>
            <person name="Young N.D."/>
            <person name="Hall R.S."/>
            <person name="Korhonen P.K."/>
            <person name="Liao S."/>
            <person name="Thamsborg S."/>
            <person name="Xia J."/>
            <person name="Xu P."/>
            <person name="Wang S."/>
            <person name="Scheerlinck J.P."/>
            <person name="Hofmann A."/>
            <person name="Sternberg P.W."/>
            <person name="Wang J."/>
            <person name="Gasser R.B."/>
        </authorList>
    </citation>
    <scope>NUCLEOTIDE SEQUENCE [LARGE SCALE GENOMIC DNA]</scope>
    <source>
        <strain evidence="2">DCEP-RM93F</strain>
    </source>
</reference>
<dbReference type="EMBL" id="KL367515">
    <property type="protein sequence ID" value="KFD67342.1"/>
    <property type="molecule type" value="Genomic_DNA"/>
</dbReference>
<name>A0A085N5B5_9BILA</name>
<protein>
    <recommendedName>
        <fullName evidence="4">DDE-1 domain-containing protein</fullName>
    </recommendedName>
</protein>
<evidence type="ECO:0008006" key="4">
    <source>
        <dbReference type="Google" id="ProtNLM"/>
    </source>
</evidence>
<organism evidence="2">
    <name type="scientific">Trichuris suis</name>
    <name type="common">pig whipworm</name>
    <dbReference type="NCBI Taxonomy" id="68888"/>
    <lineage>
        <taxon>Eukaryota</taxon>
        <taxon>Metazoa</taxon>
        <taxon>Ecdysozoa</taxon>
        <taxon>Nematoda</taxon>
        <taxon>Enoplea</taxon>
        <taxon>Dorylaimia</taxon>
        <taxon>Trichinellida</taxon>
        <taxon>Trichuridae</taxon>
        <taxon>Trichuris</taxon>
    </lineage>
</organism>
<dbReference type="Proteomes" id="UP000030758">
    <property type="component" value="Unassembled WGS sequence"/>
</dbReference>
<evidence type="ECO:0000313" key="3">
    <source>
        <dbReference type="EMBL" id="KFD67342.1"/>
    </source>
</evidence>
<evidence type="ECO:0000256" key="1">
    <source>
        <dbReference type="SAM" id="MobiDB-lite"/>
    </source>
</evidence>
<feature type="region of interest" description="Disordered" evidence="1">
    <location>
        <begin position="74"/>
        <end position="114"/>
    </location>
</feature>
<dbReference type="EMBL" id="KL367552">
    <property type="protein sequence ID" value="KFD64661.1"/>
    <property type="molecule type" value="Genomic_DNA"/>
</dbReference>
<gene>
    <name evidence="3" type="ORF">M514_20378</name>
    <name evidence="2" type="ORF">M514_23119</name>
</gene>
<evidence type="ECO:0000313" key="2">
    <source>
        <dbReference type="EMBL" id="KFD64661.1"/>
    </source>
</evidence>